<dbReference type="InterPro" id="IPR018391">
    <property type="entry name" value="PQQ_b-propeller_rpt"/>
</dbReference>
<organism evidence="2 3">
    <name type="scientific">Corynebacterium poyangense</name>
    <dbReference type="NCBI Taxonomy" id="2684405"/>
    <lineage>
        <taxon>Bacteria</taxon>
        <taxon>Bacillati</taxon>
        <taxon>Actinomycetota</taxon>
        <taxon>Actinomycetes</taxon>
        <taxon>Mycobacteriales</taxon>
        <taxon>Corynebacteriaceae</taxon>
        <taxon>Corynebacterium</taxon>
    </lineage>
</organism>
<dbReference type="SMART" id="SM00564">
    <property type="entry name" value="PQQ"/>
    <property type="match status" value="1"/>
</dbReference>
<accession>A0A7H0SML5</accession>
<dbReference type="InterPro" id="IPR011047">
    <property type="entry name" value="Quinoprotein_ADH-like_sf"/>
</dbReference>
<keyword evidence="1" id="KW-0812">Transmembrane</keyword>
<evidence type="ECO:0000256" key="1">
    <source>
        <dbReference type="SAM" id="Phobius"/>
    </source>
</evidence>
<dbReference type="Gene3D" id="2.130.10.10">
    <property type="entry name" value="YVTN repeat-like/Quinoprotein amine dehydrogenase"/>
    <property type="match status" value="1"/>
</dbReference>
<dbReference type="KEGG" id="cpoy:GP475_03335"/>
<keyword evidence="3" id="KW-1185">Reference proteome</keyword>
<keyword evidence="1" id="KW-1133">Transmembrane helix</keyword>
<evidence type="ECO:0000313" key="3">
    <source>
        <dbReference type="Proteomes" id="UP000516320"/>
    </source>
</evidence>
<dbReference type="SUPFAM" id="SSF50998">
    <property type="entry name" value="Quinoprotein alcohol dehydrogenase-like"/>
    <property type="match status" value="1"/>
</dbReference>
<keyword evidence="1" id="KW-0472">Membrane</keyword>
<evidence type="ECO:0008006" key="4">
    <source>
        <dbReference type="Google" id="ProtNLM"/>
    </source>
</evidence>
<evidence type="ECO:0000313" key="2">
    <source>
        <dbReference type="EMBL" id="QNQ89790.1"/>
    </source>
</evidence>
<sequence length="408" mass="44228">MKPLRRTQGDLIATAVISLICLAAILGTWYLAPIRHSHLDSSHQVFESAPVPDVTPQAVRQLWSIPDAQPAPGQQSISPSPVIAQGVVVVPNNHGVHGVDPRTGEELWRYDRAESLCAVASTWSKVTAIFDAGFGCDDVIQIEPTTGTYGASRSAISENPVGLLQSNDRVGVIGPQRVELWRSDLVRTIEYGDIPAPQEPDLQPHPECTPTSAMTRTNNLVIVEQCPDEQYWVRVMKTTPKDSRAPEVQQSFQVGGPQPVIVALGEKSLSLYNDGVIQSYSFAGQELSRAAIPNVDPAVFTAPVRLATADLPHHMTWFDGHSLRLFDPTNLHETQHFDDALGTGVALGQRLVYPVAQGLAVARWEDGHIDRIIPVDRQGWTGPVSLKLAGDVVVEQRGGTLVGLQVSG</sequence>
<dbReference type="RefSeq" id="WP_187975243.1">
    <property type="nucleotide sequence ID" value="NZ_CP046884.1"/>
</dbReference>
<feature type="transmembrane region" description="Helical" evidence="1">
    <location>
        <begin position="12"/>
        <end position="32"/>
    </location>
</feature>
<dbReference type="EMBL" id="CP046884">
    <property type="protein sequence ID" value="QNQ89790.1"/>
    <property type="molecule type" value="Genomic_DNA"/>
</dbReference>
<reference evidence="2 3" key="1">
    <citation type="submission" date="2019-12" db="EMBL/GenBank/DDBJ databases">
        <title>Corynebacterium sp. nov., isolated from feces of the Anser Albifrons in China.</title>
        <authorList>
            <person name="Liu Q."/>
        </authorList>
    </citation>
    <scope>NUCLEOTIDE SEQUENCE [LARGE SCALE GENOMIC DNA]</scope>
    <source>
        <strain evidence="2 3">4H37-19</strain>
    </source>
</reference>
<name>A0A7H0SML5_9CORY</name>
<gene>
    <name evidence="2" type="ORF">GP475_03335</name>
</gene>
<dbReference type="Proteomes" id="UP000516320">
    <property type="component" value="Chromosome"/>
</dbReference>
<dbReference type="AlphaFoldDB" id="A0A7H0SML5"/>
<proteinExistence type="predicted"/>
<dbReference type="InterPro" id="IPR015943">
    <property type="entry name" value="WD40/YVTN_repeat-like_dom_sf"/>
</dbReference>
<protein>
    <recommendedName>
        <fullName evidence="4">PQQ-like domain-containing protein</fullName>
    </recommendedName>
</protein>